<dbReference type="InterPro" id="IPR000847">
    <property type="entry name" value="LysR_HTH_N"/>
</dbReference>
<dbReference type="EMBL" id="JELY01002751">
    <property type="protein sequence ID" value="KYF51669.1"/>
    <property type="molecule type" value="Genomic_DNA"/>
</dbReference>
<dbReference type="InterPro" id="IPR037402">
    <property type="entry name" value="YidZ_PBP2"/>
</dbReference>
<evidence type="ECO:0000256" key="4">
    <source>
        <dbReference type="ARBA" id="ARBA00023163"/>
    </source>
</evidence>
<accession>A0A150P7I8</accession>
<comment type="caution">
    <text evidence="6">The sequence shown here is derived from an EMBL/GenBank/DDBJ whole genome shotgun (WGS) entry which is preliminary data.</text>
</comment>
<evidence type="ECO:0000256" key="1">
    <source>
        <dbReference type="ARBA" id="ARBA00009437"/>
    </source>
</evidence>
<dbReference type="InterPro" id="IPR050389">
    <property type="entry name" value="LysR-type_TF"/>
</dbReference>
<evidence type="ECO:0000313" key="6">
    <source>
        <dbReference type="EMBL" id="KYF51669.1"/>
    </source>
</evidence>
<evidence type="ECO:0000259" key="5">
    <source>
        <dbReference type="PROSITE" id="PS50931"/>
    </source>
</evidence>
<dbReference type="InterPro" id="IPR036390">
    <property type="entry name" value="WH_DNA-bd_sf"/>
</dbReference>
<protein>
    <recommendedName>
        <fullName evidence="5">HTH lysR-type domain-containing protein</fullName>
    </recommendedName>
</protein>
<dbReference type="GO" id="GO:0003700">
    <property type="term" value="F:DNA-binding transcription factor activity"/>
    <property type="evidence" value="ECO:0007669"/>
    <property type="project" value="InterPro"/>
</dbReference>
<dbReference type="PROSITE" id="PS50931">
    <property type="entry name" value="HTH_LYSR"/>
    <property type="match status" value="1"/>
</dbReference>
<dbReference type="PANTHER" id="PTHR30118">
    <property type="entry name" value="HTH-TYPE TRANSCRIPTIONAL REGULATOR LEUO-RELATED"/>
    <property type="match status" value="1"/>
</dbReference>
<comment type="similarity">
    <text evidence="1">Belongs to the LysR transcriptional regulatory family.</text>
</comment>
<dbReference type="Gene3D" id="1.10.10.10">
    <property type="entry name" value="Winged helix-like DNA-binding domain superfamily/Winged helix DNA-binding domain"/>
    <property type="match status" value="1"/>
</dbReference>
<dbReference type="PANTHER" id="PTHR30118:SF15">
    <property type="entry name" value="TRANSCRIPTIONAL REGULATORY PROTEIN"/>
    <property type="match status" value="1"/>
</dbReference>
<dbReference type="Gene3D" id="3.40.190.10">
    <property type="entry name" value="Periplasmic binding protein-like II"/>
    <property type="match status" value="2"/>
</dbReference>
<keyword evidence="4" id="KW-0804">Transcription</keyword>
<dbReference type="InterPro" id="IPR036388">
    <property type="entry name" value="WH-like_DNA-bd_sf"/>
</dbReference>
<dbReference type="AlphaFoldDB" id="A0A150P7I8"/>
<evidence type="ECO:0000313" key="7">
    <source>
        <dbReference type="Proteomes" id="UP000075420"/>
    </source>
</evidence>
<keyword evidence="3" id="KW-0238">DNA-binding</keyword>
<dbReference type="CDD" id="cd08417">
    <property type="entry name" value="PBP2_Nitroaromatics_like"/>
    <property type="match status" value="1"/>
</dbReference>
<dbReference type="Pfam" id="PF03466">
    <property type="entry name" value="LysR_substrate"/>
    <property type="match status" value="1"/>
</dbReference>
<dbReference type="InterPro" id="IPR005119">
    <property type="entry name" value="LysR_subst-bd"/>
</dbReference>
<dbReference type="SUPFAM" id="SSF53850">
    <property type="entry name" value="Periplasmic binding protein-like II"/>
    <property type="match status" value="1"/>
</dbReference>
<sequence length="322" mass="35660">MGRRVRLASVDLNLLVVLDELLRSQSTVVAAKRLGRAQSSVSHALGRLREVFGDPLFVRTGAALRPTSFAEELAAPLRTQLDSLEQLLDQAAGVEPSRLERTFTISAPDWAVIMVVPPLVARLRREAPGVDVVLRSFRMDVDRAVQSGEIDVALAVRFQPLAGLVAQRLMEQPFVCVARRDHPRVGERITLDAYAAAGHVLVTPYELPGSPLDDELARRGHRRRVVLRMPHFTAALFVVAQTDLIATLPSSFVHATAPLLDLRVIEPPLAIPPFPFSCLFSATRQKDPAHAWLRRCISEICREIQAATPRPLLDQRIDSIDR</sequence>
<gene>
    <name evidence="6" type="ORF">BE08_30860</name>
</gene>
<keyword evidence="2" id="KW-0805">Transcription regulation</keyword>
<dbReference type="GO" id="GO:0003677">
    <property type="term" value="F:DNA binding"/>
    <property type="evidence" value="ECO:0007669"/>
    <property type="project" value="UniProtKB-KW"/>
</dbReference>
<dbReference type="SUPFAM" id="SSF46785">
    <property type="entry name" value="Winged helix' DNA-binding domain"/>
    <property type="match status" value="1"/>
</dbReference>
<dbReference type="Pfam" id="PF00126">
    <property type="entry name" value="HTH_1"/>
    <property type="match status" value="1"/>
</dbReference>
<reference evidence="6 7" key="1">
    <citation type="submission" date="2014-02" db="EMBL/GenBank/DDBJ databases">
        <title>The small core and large imbalanced accessory genome model reveals a collaborative survival strategy of Sorangium cellulosum strains in nature.</title>
        <authorList>
            <person name="Han K."/>
            <person name="Peng R."/>
            <person name="Blom J."/>
            <person name="Li Y.-Z."/>
        </authorList>
    </citation>
    <scope>NUCLEOTIDE SEQUENCE [LARGE SCALE GENOMIC DNA]</scope>
    <source>
        <strain evidence="6 7">So0157-25</strain>
    </source>
</reference>
<evidence type="ECO:0000256" key="2">
    <source>
        <dbReference type="ARBA" id="ARBA00023015"/>
    </source>
</evidence>
<name>A0A150P7I8_SORCE</name>
<dbReference type="Proteomes" id="UP000075420">
    <property type="component" value="Unassembled WGS sequence"/>
</dbReference>
<organism evidence="6 7">
    <name type="scientific">Sorangium cellulosum</name>
    <name type="common">Polyangium cellulosum</name>
    <dbReference type="NCBI Taxonomy" id="56"/>
    <lineage>
        <taxon>Bacteria</taxon>
        <taxon>Pseudomonadati</taxon>
        <taxon>Myxococcota</taxon>
        <taxon>Polyangia</taxon>
        <taxon>Polyangiales</taxon>
        <taxon>Polyangiaceae</taxon>
        <taxon>Sorangium</taxon>
    </lineage>
</organism>
<evidence type="ECO:0000256" key="3">
    <source>
        <dbReference type="ARBA" id="ARBA00023125"/>
    </source>
</evidence>
<proteinExistence type="inferred from homology"/>
<feature type="domain" description="HTH lysR-type" evidence="5">
    <location>
        <begin position="10"/>
        <end position="67"/>
    </location>
</feature>